<name>A0ABT9BEN3_9BACT</name>
<comment type="cofactor">
    <cofactor evidence="9">
        <name>Fe(2+)</name>
        <dbReference type="ChEBI" id="CHEBI:29033"/>
    </cofactor>
    <cofactor evidence="9">
        <name>Mn(2+)</name>
        <dbReference type="ChEBI" id="CHEBI:29035"/>
    </cofactor>
</comment>
<evidence type="ECO:0000256" key="2">
    <source>
        <dbReference type="ARBA" id="ARBA00002713"/>
    </source>
</evidence>
<comment type="function">
    <text evidence="2 9">Catalyzes the dehydration of D-mannonate.</text>
</comment>
<dbReference type="HAMAP" id="MF_00106">
    <property type="entry name" value="UxuA"/>
    <property type="match status" value="1"/>
</dbReference>
<organism evidence="10 11">
    <name type="scientific">Hymenobacter aranciens</name>
    <dbReference type="NCBI Taxonomy" id="3063996"/>
    <lineage>
        <taxon>Bacteria</taxon>
        <taxon>Pseudomonadati</taxon>
        <taxon>Bacteroidota</taxon>
        <taxon>Cytophagia</taxon>
        <taxon>Cytophagales</taxon>
        <taxon>Hymenobacteraceae</taxon>
        <taxon>Hymenobacter</taxon>
    </lineage>
</organism>
<dbReference type="GO" id="GO:0008927">
    <property type="term" value="F:mannonate dehydratase activity"/>
    <property type="evidence" value="ECO:0007669"/>
    <property type="project" value="UniProtKB-EC"/>
</dbReference>
<evidence type="ECO:0000256" key="7">
    <source>
        <dbReference type="ARBA" id="ARBA00023211"/>
    </source>
</evidence>
<comment type="similarity">
    <text evidence="4 9">Belongs to the mannonate dehydratase family.</text>
</comment>
<evidence type="ECO:0000256" key="1">
    <source>
        <dbReference type="ARBA" id="ARBA00001794"/>
    </source>
</evidence>
<evidence type="ECO:0000313" key="11">
    <source>
        <dbReference type="Proteomes" id="UP001176429"/>
    </source>
</evidence>
<evidence type="ECO:0000256" key="5">
    <source>
        <dbReference type="ARBA" id="ARBA00012927"/>
    </source>
</evidence>
<dbReference type="EC" id="4.2.1.8" evidence="5 9"/>
<dbReference type="Proteomes" id="UP001176429">
    <property type="component" value="Unassembled WGS sequence"/>
</dbReference>
<comment type="catalytic activity">
    <reaction evidence="1 9">
        <text>D-mannonate = 2-dehydro-3-deoxy-D-gluconate + H2O</text>
        <dbReference type="Rhea" id="RHEA:20097"/>
        <dbReference type="ChEBI" id="CHEBI:15377"/>
        <dbReference type="ChEBI" id="CHEBI:17767"/>
        <dbReference type="ChEBI" id="CHEBI:57990"/>
        <dbReference type="EC" id="4.2.1.8"/>
    </reaction>
</comment>
<dbReference type="EMBL" id="JAUQSY010000013">
    <property type="protein sequence ID" value="MDO7876726.1"/>
    <property type="molecule type" value="Genomic_DNA"/>
</dbReference>
<keyword evidence="7 9" id="KW-0464">Manganese</keyword>
<dbReference type="NCBIfam" id="TIGR00695">
    <property type="entry name" value="uxuA"/>
    <property type="match status" value="1"/>
</dbReference>
<accession>A0ABT9BEN3</accession>
<comment type="pathway">
    <text evidence="3 9">Carbohydrate metabolism; pentose and glucuronate interconversion.</text>
</comment>
<evidence type="ECO:0000256" key="8">
    <source>
        <dbReference type="ARBA" id="ARBA00023239"/>
    </source>
</evidence>
<evidence type="ECO:0000313" key="10">
    <source>
        <dbReference type="EMBL" id="MDO7876726.1"/>
    </source>
</evidence>
<dbReference type="PIRSF" id="PIRSF016049">
    <property type="entry name" value="Man_dehyd"/>
    <property type="match status" value="1"/>
</dbReference>
<dbReference type="NCBIfam" id="NF003027">
    <property type="entry name" value="PRK03906.1"/>
    <property type="match status" value="1"/>
</dbReference>
<keyword evidence="6 9" id="KW-0408">Iron</keyword>
<keyword evidence="8 9" id="KW-0456">Lyase</keyword>
<dbReference type="InterPro" id="IPR004628">
    <property type="entry name" value="Man_deHydtase"/>
</dbReference>
<dbReference type="Pfam" id="PF03786">
    <property type="entry name" value="UxuA"/>
    <property type="match status" value="1"/>
</dbReference>
<evidence type="ECO:0000256" key="3">
    <source>
        <dbReference type="ARBA" id="ARBA00004892"/>
    </source>
</evidence>
<proteinExistence type="inferred from homology"/>
<dbReference type="PANTHER" id="PTHR30387:SF2">
    <property type="entry name" value="MANNONATE DEHYDRATASE"/>
    <property type="match status" value="1"/>
</dbReference>
<dbReference type="RefSeq" id="WP_305008108.1">
    <property type="nucleotide sequence ID" value="NZ_JAUQSY010000013.1"/>
</dbReference>
<dbReference type="PANTHER" id="PTHR30387">
    <property type="entry name" value="MANNONATE DEHYDRATASE"/>
    <property type="match status" value="1"/>
</dbReference>
<sequence length="414" mass="45525">MLHTMRWFGPHDPVSLFDIRQAGCTGVVSALHQLPVGAVWPVAEIRARQQQIEADNATHTPLHWAVVESLPVHEAIKKGLPSREGYIATYQESLRNLAACGLRTVCYNFMPVLDWSRTNLSYEMPDGSRALRFVWQDFAVFDLCILQRPGAEADYEPAVAEAARQQHAAMSAEEIAGLTNTILLGLPGSEEAFELTGFQSLLNEYATIDETTLRANLHYFIQQVAPVAAEVGINLCIHPDDPPFPLLGLPRVLSTADDVAALLAACDVPANGLTFCTGSLGVRADNNLAAIARRFGSRIHFIHLRATKREENPRNFHEADHLAGDVDMYAVVRELLLEEQRRAASGQGASAIPMRPDHGHQMLDDLHKKSYPGYSAIGRLRGLAELRGLEYAIRRELTASAASVNQPFVLTEPA</sequence>
<protein>
    <recommendedName>
        <fullName evidence="5 9">Mannonate dehydratase</fullName>
        <ecNumber evidence="5 9">4.2.1.8</ecNumber>
    </recommendedName>
    <alternativeName>
        <fullName evidence="9">D-mannonate hydro-lyase</fullName>
    </alternativeName>
</protein>
<dbReference type="Gene3D" id="3.20.20.150">
    <property type="entry name" value="Divalent-metal-dependent TIM barrel enzymes"/>
    <property type="match status" value="2"/>
</dbReference>
<dbReference type="SUPFAM" id="SSF51658">
    <property type="entry name" value="Xylose isomerase-like"/>
    <property type="match status" value="1"/>
</dbReference>
<comment type="caution">
    <text evidence="10">The sequence shown here is derived from an EMBL/GenBank/DDBJ whole genome shotgun (WGS) entry which is preliminary data.</text>
</comment>
<keyword evidence="11" id="KW-1185">Reference proteome</keyword>
<evidence type="ECO:0000256" key="9">
    <source>
        <dbReference type="HAMAP-Rule" id="MF_00106"/>
    </source>
</evidence>
<gene>
    <name evidence="9 10" type="primary">uxuA</name>
    <name evidence="10" type="ORF">Q5H93_18420</name>
</gene>
<reference evidence="10" key="1">
    <citation type="submission" date="2023-07" db="EMBL/GenBank/DDBJ databases">
        <authorList>
            <person name="Kim M.K."/>
        </authorList>
    </citation>
    <scope>NUCLEOTIDE SEQUENCE</scope>
    <source>
        <strain evidence="10">ASUV-10-1</strain>
    </source>
</reference>
<dbReference type="InterPro" id="IPR036237">
    <property type="entry name" value="Xyl_isomerase-like_sf"/>
</dbReference>
<evidence type="ECO:0000256" key="4">
    <source>
        <dbReference type="ARBA" id="ARBA00007389"/>
    </source>
</evidence>
<evidence type="ECO:0000256" key="6">
    <source>
        <dbReference type="ARBA" id="ARBA00023004"/>
    </source>
</evidence>